<dbReference type="RefSeq" id="WP_275088279.1">
    <property type="nucleotide sequence ID" value="NZ_CP119078.1"/>
</dbReference>
<name>A0ABY8AT19_9GAMM</name>
<protein>
    <submittedName>
        <fullName evidence="3">Transglutaminase</fullName>
    </submittedName>
</protein>
<gene>
    <name evidence="3" type="ORF">PXX05_11085</name>
</gene>
<dbReference type="Pfam" id="PF20085">
    <property type="entry name" value="TGL"/>
    <property type="match status" value="1"/>
</dbReference>
<evidence type="ECO:0000256" key="1">
    <source>
        <dbReference type="ARBA" id="ARBA00022679"/>
    </source>
</evidence>
<sequence length="502" mass="58062">MILILTHNHHKKIYINKEFESNLSIPNELLDTLSGLKRDNEERFNMLATSQRVVVFKDVAELHEEMKRFKILKQYEKDFSTSFLMQMYTMKLANLWGSDEAFVAQLEIRDMVLKMKEADPLKQEIIIKLCQSSRQFKSIERLKEEIAFRFNAVKLMDNDKLHLAEGGYQYPTQEKNYLQLDSDYWVMPNKSRGFFRLKTGVKPSEAIRSIFDDTRLVVLECHSFMLCIQYKALLDTIGSRRFNLLFTKKPLIIADGFNLAEQDKDNLQEIIPYIDHARKEALIPGDWLYLANFPEYHTATLYDSSKNGSGLHSMFMGNNTYRGFGTPSAMTEIEIKRHFLEIYNEDFCAYPLKISAENIDDKTMGLDKEEQNLTLGEKVIIHGHIDCPELEWKSVECTYLGNGKFNCNKLMLQNASEADIVLALLEKFNSLLPTKKTEDDLISLNIFRSLLTNVRGMDFSGQRFDEIFPKPPSGYETTGGATLFTQRNKELATTLNSMEYSV</sequence>
<dbReference type="Proteomes" id="UP001222087">
    <property type="component" value="Chromosome"/>
</dbReference>
<keyword evidence="4" id="KW-1185">Reference proteome</keyword>
<accession>A0ABY8AT19</accession>
<evidence type="ECO:0000313" key="4">
    <source>
        <dbReference type="Proteomes" id="UP001222087"/>
    </source>
</evidence>
<proteinExistence type="predicted"/>
<reference evidence="3 4" key="1">
    <citation type="submission" date="2023-02" db="EMBL/GenBank/DDBJ databases">
        <title>Genome Sequence of L. cardiaca H63T.</title>
        <authorList>
            <person name="Lopez A.E."/>
            <person name="Cianciotto N.P."/>
        </authorList>
    </citation>
    <scope>NUCLEOTIDE SEQUENCE [LARGE SCALE GENOMIC DNA]</scope>
    <source>
        <strain evidence="3 4">H63</strain>
    </source>
</reference>
<evidence type="ECO:0000256" key="2">
    <source>
        <dbReference type="ARBA" id="ARBA00022969"/>
    </source>
</evidence>
<dbReference type="EMBL" id="CP119078">
    <property type="protein sequence ID" value="WED42456.1"/>
    <property type="molecule type" value="Genomic_DNA"/>
</dbReference>
<keyword evidence="1" id="KW-0808">Transferase</keyword>
<keyword evidence="2" id="KW-0749">Sporulation</keyword>
<evidence type="ECO:0000313" key="3">
    <source>
        <dbReference type="EMBL" id="WED42456.1"/>
    </source>
</evidence>
<organism evidence="3 4">
    <name type="scientific">Legionella cardiaca</name>
    <dbReference type="NCBI Taxonomy" id="1071983"/>
    <lineage>
        <taxon>Bacteria</taxon>
        <taxon>Pseudomonadati</taxon>
        <taxon>Pseudomonadota</taxon>
        <taxon>Gammaproteobacteria</taxon>
        <taxon>Legionellales</taxon>
        <taxon>Legionellaceae</taxon>
        <taxon>Legionella</taxon>
    </lineage>
</organism>
<dbReference type="InterPro" id="IPR020916">
    <property type="entry name" value="Gln_gamma-glutamylTfrase_bac"/>
</dbReference>